<dbReference type="PANTHER" id="PTHR48079">
    <property type="entry name" value="PROTEIN YEEZ"/>
    <property type="match status" value="1"/>
</dbReference>
<evidence type="ECO:0000259" key="1">
    <source>
        <dbReference type="Pfam" id="PF01370"/>
    </source>
</evidence>
<dbReference type="InterPro" id="IPR001509">
    <property type="entry name" value="Epimerase_deHydtase"/>
</dbReference>
<proteinExistence type="predicted"/>
<protein>
    <submittedName>
        <fullName evidence="2">Epimerase</fullName>
    </submittedName>
</protein>
<name>A0A2T7BBV6_9BACT</name>
<dbReference type="OrthoDB" id="1490291at2"/>
<comment type="caution">
    <text evidence="2">The sequence shown here is derived from an EMBL/GenBank/DDBJ whole genome shotgun (WGS) entry which is preliminary data.</text>
</comment>
<dbReference type="Proteomes" id="UP000244450">
    <property type="component" value="Unassembled WGS sequence"/>
</dbReference>
<dbReference type="SUPFAM" id="SSF51735">
    <property type="entry name" value="NAD(P)-binding Rossmann-fold domains"/>
    <property type="match status" value="1"/>
</dbReference>
<dbReference type="Pfam" id="PF01370">
    <property type="entry name" value="Epimerase"/>
    <property type="match status" value="1"/>
</dbReference>
<reference evidence="2 3" key="1">
    <citation type="submission" date="2018-04" db="EMBL/GenBank/DDBJ databases">
        <title>Chitinophaga fuyangensis sp. nov., isolated from soil in a chemical factory.</title>
        <authorList>
            <person name="Chen K."/>
        </authorList>
    </citation>
    <scope>NUCLEOTIDE SEQUENCE [LARGE SCALE GENOMIC DNA]</scope>
    <source>
        <strain evidence="2 3">LY-1</strain>
    </source>
</reference>
<gene>
    <name evidence="2" type="ORF">DCC81_24880</name>
</gene>
<dbReference type="InterPro" id="IPR036291">
    <property type="entry name" value="NAD(P)-bd_dom_sf"/>
</dbReference>
<dbReference type="EMBL" id="QCYK01000004">
    <property type="protein sequence ID" value="PUZ21875.1"/>
    <property type="molecule type" value="Genomic_DNA"/>
</dbReference>
<dbReference type="PANTHER" id="PTHR48079:SF6">
    <property type="entry name" value="NAD(P)-BINDING DOMAIN-CONTAINING PROTEIN-RELATED"/>
    <property type="match status" value="1"/>
</dbReference>
<accession>A0A2T7BBV6</accession>
<dbReference type="GO" id="GO:0005737">
    <property type="term" value="C:cytoplasm"/>
    <property type="evidence" value="ECO:0007669"/>
    <property type="project" value="TreeGrafter"/>
</dbReference>
<evidence type="ECO:0000313" key="2">
    <source>
        <dbReference type="EMBL" id="PUZ21875.1"/>
    </source>
</evidence>
<feature type="domain" description="NAD-dependent epimerase/dehydratase" evidence="1">
    <location>
        <begin position="8"/>
        <end position="171"/>
    </location>
</feature>
<keyword evidence="3" id="KW-1185">Reference proteome</keyword>
<sequence length="274" mass="29571">MNKQTGRILVTGVTGLVGARLLPRLVEAGFDCLALVRGNKEVPEGVTAVQGDLLDPSSLTGVMDKVVAIIHLAAVFRTQDTDLIWKSNLDGTRNLIAAVKEQAPGARFIMASTAHVYNGNNPHPGREDDLVSPEHAYPASKVAAEQALRGSGLNWSILRFPFVYGDGDGHLQMLPKHTAGWHPAMKISTIHHKDIAVAVRIAIAGAMDGRIVNITDEAPMSVYELMQITGERMASSAEPLVNPWHLHVDGSLARRLGFRVAVRTVYQAAQEGLL</sequence>
<dbReference type="AlphaFoldDB" id="A0A2T7BBV6"/>
<evidence type="ECO:0000313" key="3">
    <source>
        <dbReference type="Proteomes" id="UP000244450"/>
    </source>
</evidence>
<organism evidence="2 3">
    <name type="scientific">Chitinophaga parva</name>
    <dbReference type="NCBI Taxonomy" id="2169414"/>
    <lineage>
        <taxon>Bacteria</taxon>
        <taxon>Pseudomonadati</taxon>
        <taxon>Bacteroidota</taxon>
        <taxon>Chitinophagia</taxon>
        <taxon>Chitinophagales</taxon>
        <taxon>Chitinophagaceae</taxon>
        <taxon>Chitinophaga</taxon>
    </lineage>
</organism>
<dbReference type="InterPro" id="IPR051783">
    <property type="entry name" value="NAD(P)-dependent_oxidoreduct"/>
</dbReference>
<dbReference type="GO" id="GO:0004029">
    <property type="term" value="F:aldehyde dehydrogenase (NAD+) activity"/>
    <property type="evidence" value="ECO:0007669"/>
    <property type="project" value="TreeGrafter"/>
</dbReference>
<dbReference type="Gene3D" id="3.40.50.720">
    <property type="entry name" value="NAD(P)-binding Rossmann-like Domain"/>
    <property type="match status" value="1"/>
</dbReference>